<dbReference type="GO" id="GO:0052917">
    <property type="term" value="F:dol-P-Man:Man(7)GlcNAc(2)-PP-Dol alpha-1,6-mannosyltransferase activity"/>
    <property type="evidence" value="ECO:0007669"/>
    <property type="project" value="UniProtKB-EC"/>
</dbReference>
<feature type="transmembrane region" description="Helical" evidence="12">
    <location>
        <begin position="359"/>
        <end position="379"/>
    </location>
</feature>
<dbReference type="Proteomes" id="UP000191285">
    <property type="component" value="Unassembled WGS sequence"/>
</dbReference>
<reference evidence="15" key="1">
    <citation type="journal article" date="2017" name="Nat. Microbiol.">
        <title>Global analysis of biosynthetic gene clusters reveals vast potential of secondary metabolite production in Penicillium species.</title>
        <authorList>
            <person name="Nielsen J.C."/>
            <person name="Grijseels S."/>
            <person name="Prigent S."/>
            <person name="Ji B."/>
            <person name="Dainat J."/>
            <person name="Nielsen K.F."/>
            <person name="Frisvad J.C."/>
            <person name="Workman M."/>
            <person name="Nielsen J."/>
        </authorList>
    </citation>
    <scope>NUCLEOTIDE SEQUENCE [LARGE SCALE GENOMIC DNA]</scope>
    <source>
        <strain evidence="15">IBT 24891</strain>
    </source>
</reference>
<keyword evidence="9 12" id="KW-0472">Membrane</keyword>
<comment type="catalytic activity">
    <reaction evidence="11">
        <text>an alpha-D-Man-(1-&gt;2)-alpha-D-Man-(1-&gt;2)-alpha-D-Man-(1-&gt;3)-[alpha-D-Man-(1-&gt;2)-alpha-D-Man-(1-&gt;3)-alpha-D-Man-(1-&gt;6)]-beta-D-Man-(1-&gt;4)-beta-D-GlcNAc-(1-&gt;4)-alpha-D-GlcNAc-diphospho-di-trans,poly-cis-dolichol + a di-trans,poly-cis-dolichyl beta-D-mannosyl phosphate = an alpha-D-Man-(1-&gt;2)-alpha-D-Man-(1-&gt;2)-alpha-D-Man-(1-&gt;3)-[alpha-D-Man-(1-&gt;2)-alpha-D-Man-(1-&gt;3)-[alpha-D-Man-(1-&gt;6)]-alpha-D-Man-(1-&gt;6)]-beta-D-Man-(1-&gt;4)-beta-D-GlcNAc-(1-&gt;4)-alpha-D-GlcNAc-diphospho-di-trans,poly-cis-dolichol + a di-trans,poly-cis-dolichyl phosphate + H(+)</text>
        <dbReference type="Rhea" id="RHEA:29535"/>
        <dbReference type="Rhea" id="RHEA-COMP:19498"/>
        <dbReference type="Rhea" id="RHEA-COMP:19501"/>
        <dbReference type="Rhea" id="RHEA-COMP:19518"/>
        <dbReference type="Rhea" id="RHEA-COMP:19519"/>
        <dbReference type="ChEBI" id="CHEBI:15378"/>
        <dbReference type="ChEBI" id="CHEBI:57683"/>
        <dbReference type="ChEBI" id="CHEBI:58211"/>
        <dbReference type="ChEBI" id="CHEBI:132517"/>
        <dbReference type="ChEBI" id="CHEBI:132519"/>
        <dbReference type="EC" id="2.4.1.260"/>
    </reaction>
    <physiologicalReaction direction="left-to-right" evidence="11">
        <dbReference type="Rhea" id="RHEA:29536"/>
    </physiologicalReaction>
</comment>
<sequence length="1031" mass="115322">MRNALYLVGLLVPALILVHLFVAPYTKVEESFHVQAIHDISNHGLPSLQPKFDLKYDHFAFPGAVPRSAVGALILAKLSQPFAALSEGINRQILARAILGLYNAGSLIYFAHGLQRGFGQTVAIWYLVFQASQFHVIYYASRPLSNMFAFGMTTIASRLLLPDFTIPRIDARRRARLSLILLAIAGIIFRSELALLVVTQTIFLLAMGRVRLIQDAIIAGVISLFVGLQLTVGIDSIFWNRVPLWPELDAFLFNVVSGQSSEWGTSPWYFYFLNALPRLLLNPLLYLLAIPVALRQPATRQPAIPLLTPTLAFVVLYSIQPHKEWRFIIYIIPSLTAVAALGASYIWNRRSRSMFASISSRLLVLSSLATFLLSNFVLLPASAANYPGAHALNALHHSHALSVSDELDGASVYLGNLACQTGITRFLQQSPGLGWSYDKSEDRALKSSHAFWNQFDYVIVEAASDKDYRDNDESRLRMVLQDSEWETTEIVDGFAGVSILRPGSTANGAAERRLLSLLGGESAANLYDRVRDSARKILLRGWWVELKMRPKLKVLKRIREEGYPEKFSFREYKPLQKDETTAWAVSQRADNSVLRTRSHSPESSQRHAFTTNEAPSQGLSECLDWQSLCNFMNRIVVKVHRSPCKGHLAFMPDLFREKGEAPHLKHAILSVSHLTIFNDTSDHEFYLRARKNYGLALGHLNNALGSHENALKDETLAACLLMSIFYNFVHEGEGLSDPHMTGICSLLNLHGNEQSKSTYTRSLMAWVIIQVQSQAIGTQKFEYVKLPRSIEDIPNPDCVLRAGILNCRISQFCQLGPDVRDFGTSLSRDDSLRQQKSLRKILKLAPYVLEEIDVWNASIPPHWKIQYQFESTNGVAALTDSPHDPWTITFLATTQSAQVVFYAHILSCCQQSRAQNPDFDIPNFSGGLVEFERAVAARAAHLLKIICYAISIAIGSLDTNGNFHPIPAFRFANTNSLIWPIWVVLTCSLANKDQRALCRRSLEYIGHHTGHKLALFLSGKTPAFPDTSAHA</sequence>
<protein>
    <recommendedName>
        <fullName evidence="12">Mannosyltransferase</fullName>
        <ecNumber evidence="12">2.4.1.-</ecNumber>
    </recommendedName>
</protein>
<feature type="transmembrane region" description="Helical" evidence="12">
    <location>
        <begin position="93"/>
        <end position="111"/>
    </location>
</feature>
<gene>
    <name evidence="14" type="ORF">PENSTE_c007G00114</name>
</gene>
<keyword evidence="5" id="KW-0808">Transferase</keyword>
<comment type="pathway">
    <text evidence="2">Protein modification; protein glycosylation.</text>
</comment>
<feature type="transmembrane region" description="Helical" evidence="12">
    <location>
        <begin position="178"/>
        <end position="205"/>
    </location>
</feature>
<evidence type="ECO:0000256" key="6">
    <source>
        <dbReference type="ARBA" id="ARBA00022692"/>
    </source>
</evidence>
<feature type="transmembrane region" description="Helical" evidence="12">
    <location>
        <begin position="123"/>
        <end position="140"/>
    </location>
</feature>
<dbReference type="STRING" id="303698.A0A1V6TDL0"/>
<dbReference type="PANTHER" id="PTHR22760">
    <property type="entry name" value="GLYCOSYLTRANSFERASE"/>
    <property type="match status" value="1"/>
</dbReference>
<feature type="transmembrane region" description="Helical" evidence="12">
    <location>
        <begin position="302"/>
        <end position="319"/>
    </location>
</feature>
<keyword evidence="7 12" id="KW-0256">Endoplasmic reticulum</keyword>
<dbReference type="Pfam" id="PF11951">
    <property type="entry name" value="Fungal_trans_2"/>
    <property type="match status" value="1"/>
</dbReference>
<evidence type="ECO:0000256" key="5">
    <source>
        <dbReference type="ARBA" id="ARBA00022679"/>
    </source>
</evidence>
<keyword evidence="4 12" id="KW-0328">Glycosyltransferase</keyword>
<dbReference type="PANTHER" id="PTHR22760:SF1">
    <property type="entry name" value="DOL-P-MAN:MAN(7)GLCNAC(2)-PP-DOL ALPHA-1,6-MANNOSYLTRANSFERASE"/>
    <property type="match status" value="1"/>
</dbReference>
<dbReference type="GO" id="GO:0005789">
    <property type="term" value="C:endoplasmic reticulum membrane"/>
    <property type="evidence" value="ECO:0007669"/>
    <property type="project" value="UniProtKB-SubCell"/>
</dbReference>
<keyword evidence="6 12" id="KW-0812">Transmembrane</keyword>
<comment type="similarity">
    <text evidence="3 12">Belongs to the glycosyltransferase 22 family.</text>
</comment>
<evidence type="ECO:0000256" key="11">
    <source>
        <dbReference type="ARBA" id="ARBA00048899"/>
    </source>
</evidence>
<dbReference type="Pfam" id="PF03901">
    <property type="entry name" value="Glyco_transf_22"/>
    <property type="match status" value="1"/>
</dbReference>
<comment type="subcellular location">
    <subcellularLocation>
        <location evidence="1 12">Endoplasmic reticulum membrane</location>
        <topology evidence="1 12">Multi-pass membrane protein</topology>
    </subcellularLocation>
</comment>
<evidence type="ECO:0000313" key="15">
    <source>
        <dbReference type="Proteomes" id="UP000191285"/>
    </source>
</evidence>
<feature type="region of interest" description="Disordered" evidence="13">
    <location>
        <begin position="593"/>
        <end position="612"/>
    </location>
</feature>
<feature type="transmembrane region" description="Helical" evidence="12">
    <location>
        <begin position="217"/>
        <end position="239"/>
    </location>
</feature>
<evidence type="ECO:0000256" key="10">
    <source>
        <dbReference type="ARBA" id="ARBA00044721"/>
    </source>
</evidence>
<organism evidence="14 15">
    <name type="scientific">Penicillium steckii</name>
    <dbReference type="NCBI Taxonomy" id="303698"/>
    <lineage>
        <taxon>Eukaryota</taxon>
        <taxon>Fungi</taxon>
        <taxon>Dikarya</taxon>
        <taxon>Ascomycota</taxon>
        <taxon>Pezizomycotina</taxon>
        <taxon>Eurotiomycetes</taxon>
        <taxon>Eurotiomycetidae</taxon>
        <taxon>Eurotiales</taxon>
        <taxon>Aspergillaceae</taxon>
        <taxon>Penicillium</taxon>
    </lineage>
</organism>
<dbReference type="EMBL" id="MLKD01000007">
    <property type="protein sequence ID" value="OQE24281.1"/>
    <property type="molecule type" value="Genomic_DNA"/>
</dbReference>
<name>A0A1V6TDL0_9EURO</name>
<dbReference type="EC" id="2.4.1.-" evidence="12"/>
<comment type="caution">
    <text evidence="14">The sequence shown here is derived from an EMBL/GenBank/DDBJ whole genome shotgun (WGS) entry which is preliminary data.</text>
</comment>
<keyword evidence="8 12" id="KW-1133">Transmembrane helix</keyword>
<dbReference type="InterPro" id="IPR005599">
    <property type="entry name" value="GPI_mannosylTrfase"/>
</dbReference>
<proteinExistence type="inferred from homology"/>
<evidence type="ECO:0000256" key="1">
    <source>
        <dbReference type="ARBA" id="ARBA00004477"/>
    </source>
</evidence>
<evidence type="ECO:0000256" key="9">
    <source>
        <dbReference type="ARBA" id="ARBA00023136"/>
    </source>
</evidence>
<evidence type="ECO:0000256" key="4">
    <source>
        <dbReference type="ARBA" id="ARBA00022676"/>
    </source>
</evidence>
<dbReference type="GO" id="GO:0006487">
    <property type="term" value="P:protein N-linked glycosylation"/>
    <property type="evidence" value="ECO:0007669"/>
    <property type="project" value="TreeGrafter"/>
</dbReference>
<feature type="transmembrane region" description="Helical" evidence="12">
    <location>
        <begin position="268"/>
        <end position="290"/>
    </location>
</feature>
<accession>A0A1V6TDL0</accession>
<feature type="transmembrane region" description="Helical" evidence="12">
    <location>
        <begin position="325"/>
        <end position="347"/>
    </location>
</feature>
<evidence type="ECO:0000256" key="8">
    <source>
        <dbReference type="ARBA" id="ARBA00022989"/>
    </source>
</evidence>
<evidence type="ECO:0000256" key="12">
    <source>
        <dbReference type="RuleBase" id="RU363075"/>
    </source>
</evidence>
<evidence type="ECO:0000313" key="14">
    <source>
        <dbReference type="EMBL" id="OQE24281.1"/>
    </source>
</evidence>
<dbReference type="UniPathway" id="UPA00378"/>
<evidence type="ECO:0000256" key="2">
    <source>
        <dbReference type="ARBA" id="ARBA00004922"/>
    </source>
</evidence>
<dbReference type="InterPro" id="IPR021858">
    <property type="entry name" value="Fun_TF"/>
</dbReference>
<keyword evidence="15" id="KW-1185">Reference proteome</keyword>
<dbReference type="OrthoDB" id="19039at2759"/>
<evidence type="ECO:0000256" key="13">
    <source>
        <dbReference type="SAM" id="MobiDB-lite"/>
    </source>
</evidence>
<evidence type="ECO:0000256" key="3">
    <source>
        <dbReference type="ARBA" id="ARBA00007063"/>
    </source>
</evidence>
<dbReference type="AlphaFoldDB" id="A0A1V6TDL0"/>
<feature type="transmembrane region" description="Helical" evidence="12">
    <location>
        <begin position="6"/>
        <end position="25"/>
    </location>
</feature>
<evidence type="ECO:0000256" key="7">
    <source>
        <dbReference type="ARBA" id="ARBA00022824"/>
    </source>
</evidence>
<comment type="function">
    <text evidence="10">Mannosyltransferase that operates in the biosynthetic pathway of dolichol-linked oligosaccharides, the glycan precursors employed in protein asparagine (N)-glycosylation. The assembly of dolichol-linked oligosaccharides begins on the cytosolic side of the endoplasmic reticulum membrane and finishes in its lumen. The sequential addition of sugars to dolichol pyrophosphate produces dolichol-linked oligosaccharides containing fourteen sugars, including two GlcNAcs, nine mannoses and three glucoses. Once assembled, the oligosaccharide is transferred from the lipid to nascent proteins by oligosaccharyltransferases. In the lumen of the endoplasmic reticulum, adds the eighth mannose residue in an alpha-1,6 linkage onto Man(7)GlcNAc(2)-PP-dolichol to produce Man(8)GlcNAc(2)-PP-dolichol.</text>
</comment>